<evidence type="ECO:0000313" key="3">
    <source>
        <dbReference type="EMBL" id="NMB91833.1"/>
    </source>
</evidence>
<evidence type="ECO:0000256" key="1">
    <source>
        <dbReference type="SAM" id="Phobius"/>
    </source>
</evidence>
<evidence type="ECO:0000259" key="2">
    <source>
        <dbReference type="PROSITE" id="PS51782"/>
    </source>
</evidence>
<dbReference type="AlphaFoldDB" id="A0A7X9HSM9"/>
<name>A0A7X9HSM9_UNCKA</name>
<reference evidence="3 4" key="1">
    <citation type="journal article" date="2020" name="Biotechnol. Biofuels">
        <title>New insights from the biogas microbiome by comprehensive genome-resolved metagenomics of nearly 1600 species originating from multiple anaerobic digesters.</title>
        <authorList>
            <person name="Campanaro S."/>
            <person name="Treu L."/>
            <person name="Rodriguez-R L.M."/>
            <person name="Kovalovszki A."/>
            <person name="Ziels R.M."/>
            <person name="Maus I."/>
            <person name="Zhu X."/>
            <person name="Kougias P.G."/>
            <person name="Basile A."/>
            <person name="Luo G."/>
            <person name="Schluter A."/>
            <person name="Konstantinidis K.T."/>
            <person name="Angelidaki I."/>
        </authorList>
    </citation>
    <scope>NUCLEOTIDE SEQUENCE [LARGE SCALE GENOMIC DNA]</scope>
    <source>
        <strain evidence="3">AS27yjCOA_202</strain>
    </source>
</reference>
<dbReference type="InterPro" id="IPR036779">
    <property type="entry name" value="LysM_dom_sf"/>
</dbReference>
<dbReference type="EMBL" id="JAAZNV010000011">
    <property type="protein sequence ID" value="NMB91833.1"/>
    <property type="molecule type" value="Genomic_DNA"/>
</dbReference>
<organism evidence="3 4">
    <name type="scientific">candidate division WWE3 bacterium</name>
    <dbReference type="NCBI Taxonomy" id="2053526"/>
    <lineage>
        <taxon>Bacteria</taxon>
        <taxon>Katanobacteria</taxon>
    </lineage>
</organism>
<keyword evidence="1" id="KW-0812">Transmembrane</keyword>
<dbReference type="Proteomes" id="UP000590542">
    <property type="component" value="Unassembled WGS sequence"/>
</dbReference>
<dbReference type="PANTHER" id="PTHR34700:SF4">
    <property type="entry name" value="PHAGE-LIKE ELEMENT PBSX PROTEIN XKDP"/>
    <property type="match status" value="1"/>
</dbReference>
<accession>A0A7X9HSM9</accession>
<dbReference type="InterPro" id="IPR052196">
    <property type="entry name" value="Bact_Kbp"/>
</dbReference>
<evidence type="ECO:0000313" key="4">
    <source>
        <dbReference type="Proteomes" id="UP000590542"/>
    </source>
</evidence>
<comment type="caution">
    <text evidence="3">The sequence shown here is derived from an EMBL/GenBank/DDBJ whole genome shotgun (WGS) entry which is preliminary data.</text>
</comment>
<dbReference type="SMART" id="SM00257">
    <property type="entry name" value="LysM"/>
    <property type="match status" value="1"/>
</dbReference>
<dbReference type="Pfam" id="PF01476">
    <property type="entry name" value="LysM"/>
    <property type="match status" value="1"/>
</dbReference>
<dbReference type="PROSITE" id="PS51782">
    <property type="entry name" value="LYSM"/>
    <property type="match status" value="1"/>
</dbReference>
<protein>
    <submittedName>
        <fullName evidence="3">LysM peptidoglycan-binding domain-containing protein</fullName>
    </submittedName>
</protein>
<feature type="transmembrane region" description="Helical" evidence="1">
    <location>
        <begin position="12"/>
        <end position="32"/>
    </location>
</feature>
<dbReference type="SUPFAM" id="SSF54106">
    <property type="entry name" value="LysM domain"/>
    <property type="match status" value="1"/>
</dbReference>
<dbReference type="InterPro" id="IPR018392">
    <property type="entry name" value="LysM"/>
</dbReference>
<keyword evidence="1" id="KW-1133">Transmembrane helix</keyword>
<dbReference type="CDD" id="cd00118">
    <property type="entry name" value="LysM"/>
    <property type="match status" value="1"/>
</dbReference>
<feature type="domain" description="LysM" evidence="2">
    <location>
        <begin position="101"/>
        <end position="155"/>
    </location>
</feature>
<gene>
    <name evidence="3" type="ORF">GYA37_03235</name>
</gene>
<proteinExistence type="predicted"/>
<keyword evidence="1" id="KW-0472">Membrane</keyword>
<dbReference type="PANTHER" id="PTHR34700">
    <property type="entry name" value="POTASSIUM BINDING PROTEIN KBP"/>
    <property type="match status" value="1"/>
</dbReference>
<sequence length="156" mass="16869">MANTKQNPKDGLALVIGGLFILALVFATYNYFNKGKDVNKLEDETKQGVIFQKESEKGSLNGEGITETRQGQALGTGGPVQSSQTQTWVATDYKEGDIKGSTYTVKYGDTLWEISEAVYGNGSQWTKILNANKSLIGFLPNGSQALIFPGQVLTLP</sequence>
<dbReference type="Gene3D" id="3.10.350.10">
    <property type="entry name" value="LysM domain"/>
    <property type="match status" value="1"/>
</dbReference>